<keyword evidence="11" id="KW-0902">Two-component regulatory system</keyword>
<dbReference type="SUPFAM" id="SSF55874">
    <property type="entry name" value="ATPase domain of HSP90 chaperone/DNA topoisomerase II/histidine kinase"/>
    <property type="match status" value="1"/>
</dbReference>
<dbReference type="RefSeq" id="WP_310224575.1">
    <property type="nucleotide sequence ID" value="NZ_JAVDSB010000001.1"/>
</dbReference>
<keyword evidence="5" id="KW-0808">Transferase</keyword>
<keyword evidence="8 15" id="KW-0418">Kinase</keyword>
<keyword evidence="9" id="KW-0067">ATP-binding</keyword>
<evidence type="ECO:0000256" key="2">
    <source>
        <dbReference type="ARBA" id="ARBA00004651"/>
    </source>
</evidence>
<keyword evidence="12 13" id="KW-0472">Membrane</keyword>
<dbReference type="SUPFAM" id="SSF47384">
    <property type="entry name" value="Homodimeric domain of signal transducing histidine kinase"/>
    <property type="match status" value="1"/>
</dbReference>
<evidence type="ECO:0000256" key="3">
    <source>
        <dbReference type="ARBA" id="ARBA00012438"/>
    </source>
</evidence>
<comment type="caution">
    <text evidence="15">The sequence shown here is derived from an EMBL/GenBank/DDBJ whole genome shotgun (WGS) entry which is preliminary data.</text>
</comment>
<dbReference type="SMART" id="SM00387">
    <property type="entry name" value="HATPase_c"/>
    <property type="match status" value="1"/>
</dbReference>
<evidence type="ECO:0000256" key="12">
    <source>
        <dbReference type="ARBA" id="ARBA00023136"/>
    </source>
</evidence>
<evidence type="ECO:0000313" key="16">
    <source>
        <dbReference type="Proteomes" id="UP001267290"/>
    </source>
</evidence>
<evidence type="ECO:0000313" key="15">
    <source>
        <dbReference type="EMBL" id="MDR6550155.1"/>
    </source>
</evidence>
<dbReference type="InterPro" id="IPR036097">
    <property type="entry name" value="HisK_dim/P_sf"/>
</dbReference>
<evidence type="ECO:0000256" key="11">
    <source>
        <dbReference type="ARBA" id="ARBA00023012"/>
    </source>
</evidence>
<dbReference type="PRINTS" id="PR00344">
    <property type="entry name" value="BCTRLSENSOR"/>
</dbReference>
<keyword evidence="6 13" id="KW-0812">Transmembrane</keyword>
<dbReference type="EC" id="2.7.13.3" evidence="3"/>
<keyword evidence="10 13" id="KW-1133">Transmembrane helix</keyword>
<dbReference type="PROSITE" id="PS50109">
    <property type="entry name" value="HIS_KIN"/>
    <property type="match status" value="1"/>
</dbReference>
<protein>
    <recommendedName>
        <fullName evidence="3">histidine kinase</fullName>
        <ecNumber evidence="3">2.7.13.3</ecNumber>
    </recommendedName>
</protein>
<dbReference type="InterPro" id="IPR003594">
    <property type="entry name" value="HATPase_dom"/>
</dbReference>
<sequence length="334" mass="38170">MRFRDYVKDRLLFFIINGLLFAVLGCMLYLFQVGSGLILVVGCLWFVPLFSYVMVEYLRSSNFYDELKSVLENLDKAYLLPEIIKEPTFIEGKLLHGILKKTSKAMHEQVNKHRDRQQDYREFIEIWVHEVKTPIASAKLIIGNNESTATKAIDYELKHIEDYVDQVLYYARSQNVNKDFVIKQVSLTMIITNLIKRNARDFINKRIAVDIDDVEGTVYSDAKWLEFILQQIISNAIKYCKAGEGKVTIHSICDAKKMTLIIEDNGIGIVDSDLSRVWEKGFTGENGRLYIRSTGIGLYLCKNLCQKLGLGISLTSQVGVGTQVSILFPIDEII</sequence>
<dbReference type="Proteomes" id="UP001267290">
    <property type="component" value="Unassembled WGS sequence"/>
</dbReference>
<accession>A0ABU1NRP1</accession>
<dbReference type="PROSITE" id="PS51257">
    <property type="entry name" value="PROKAR_LIPOPROTEIN"/>
    <property type="match status" value="1"/>
</dbReference>
<name>A0ABU1NRP1_9BACL</name>
<proteinExistence type="predicted"/>
<comment type="subcellular location">
    <subcellularLocation>
        <location evidence="2">Cell membrane</location>
        <topology evidence="2">Multi-pass membrane protein</topology>
    </subcellularLocation>
</comment>
<dbReference type="PANTHER" id="PTHR45453:SF2">
    <property type="entry name" value="HISTIDINE KINASE"/>
    <property type="match status" value="1"/>
</dbReference>
<dbReference type="PANTHER" id="PTHR45453">
    <property type="entry name" value="PHOSPHATE REGULON SENSOR PROTEIN PHOR"/>
    <property type="match status" value="1"/>
</dbReference>
<dbReference type="GO" id="GO:0016301">
    <property type="term" value="F:kinase activity"/>
    <property type="evidence" value="ECO:0007669"/>
    <property type="project" value="UniProtKB-KW"/>
</dbReference>
<dbReference type="InterPro" id="IPR004358">
    <property type="entry name" value="Sig_transdc_His_kin-like_C"/>
</dbReference>
<reference evidence="15 16" key="1">
    <citation type="submission" date="2023-07" db="EMBL/GenBank/DDBJ databases">
        <title>Sorghum-associated microbial communities from plants grown in Nebraska, USA.</title>
        <authorList>
            <person name="Schachtman D."/>
        </authorList>
    </citation>
    <scope>NUCLEOTIDE SEQUENCE [LARGE SCALE GENOMIC DNA]</scope>
    <source>
        <strain evidence="15 16">CC258</strain>
    </source>
</reference>
<dbReference type="InterPro" id="IPR005467">
    <property type="entry name" value="His_kinase_dom"/>
</dbReference>
<gene>
    <name evidence="15" type="ORF">J2736_001338</name>
</gene>
<evidence type="ECO:0000256" key="5">
    <source>
        <dbReference type="ARBA" id="ARBA00022679"/>
    </source>
</evidence>
<keyword evidence="16" id="KW-1185">Reference proteome</keyword>
<evidence type="ECO:0000256" key="9">
    <source>
        <dbReference type="ARBA" id="ARBA00022840"/>
    </source>
</evidence>
<evidence type="ECO:0000256" key="8">
    <source>
        <dbReference type="ARBA" id="ARBA00022777"/>
    </source>
</evidence>
<dbReference type="Gene3D" id="3.30.565.10">
    <property type="entry name" value="Histidine kinase-like ATPase, C-terminal domain"/>
    <property type="match status" value="1"/>
</dbReference>
<keyword evidence="4" id="KW-1003">Cell membrane</keyword>
<keyword evidence="7" id="KW-0547">Nucleotide-binding</keyword>
<dbReference type="EMBL" id="JAVDSB010000001">
    <property type="protein sequence ID" value="MDR6550155.1"/>
    <property type="molecule type" value="Genomic_DNA"/>
</dbReference>
<feature type="domain" description="Histidine kinase" evidence="14">
    <location>
        <begin position="126"/>
        <end position="332"/>
    </location>
</feature>
<dbReference type="InterPro" id="IPR050351">
    <property type="entry name" value="BphY/WalK/GraS-like"/>
</dbReference>
<evidence type="ECO:0000256" key="7">
    <source>
        <dbReference type="ARBA" id="ARBA00022741"/>
    </source>
</evidence>
<dbReference type="InterPro" id="IPR036890">
    <property type="entry name" value="HATPase_C_sf"/>
</dbReference>
<evidence type="ECO:0000259" key="14">
    <source>
        <dbReference type="PROSITE" id="PS50109"/>
    </source>
</evidence>
<dbReference type="Pfam" id="PF02518">
    <property type="entry name" value="HATPase_c"/>
    <property type="match status" value="1"/>
</dbReference>
<comment type="catalytic activity">
    <reaction evidence="1">
        <text>ATP + protein L-histidine = ADP + protein N-phospho-L-histidine.</text>
        <dbReference type="EC" id="2.7.13.3"/>
    </reaction>
</comment>
<evidence type="ECO:0000256" key="13">
    <source>
        <dbReference type="SAM" id="Phobius"/>
    </source>
</evidence>
<feature type="transmembrane region" description="Helical" evidence="13">
    <location>
        <begin position="37"/>
        <end position="58"/>
    </location>
</feature>
<evidence type="ECO:0000256" key="10">
    <source>
        <dbReference type="ARBA" id="ARBA00022989"/>
    </source>
</evidence>
<organism evidence="15 16">
    <name type="scientific">Paenibacillus qinlingensis</name>
    <dbReference type="NCBI Taxonomy" id="1837343"/>
    <lineage>
        <taxon>Bacteria</taxon>
        <taxon>Bacillati</taxon>
        <taxon>Bacillota</taxon>
        <taxon>Bacilli</taxon>
        <taxon>Bacillales</taxon>
        <taxon>Paenibacillaceae</taxon>
        <taxon>Paenibacillus</taxon>
    </lineage>
</organism>
<feature type="transmembrane region" description="Helical" evidence="13">
    <location>
        <begin position="12"/>
        <end position="31"/>
    </location>
</feature>
<evidence type="ECO:0000256" key="6">
    <source>
        <dbReference type="ARBA" id="ARBA00022692"/>
    </source>
</evidence>
<evidence type="ECO:0000256" key="1">
    <source>
        <dbReference type="ARBA" id="ARBA00000085"/>
    </source>
</evidence>
<evidence type="ECO:0000256" key="4">
    <source>
        <dbReference type="ARBA" id="ARBA00022475"/>
    </source>
</evidence>